<dbReference type="InterPro" id="IPR050836">
    <property type="entry name" value="SDS22/Internalin_LRR"/>
</dbReference>
<dbReference type="SUPFAM" id="SSF52058">
    <property type="entry name" value="L domain-like"/>
    <property type="match status" value="1"/>
</dbReference>
<evidence type="ECO:0000313" key="5">
    <source>
        <dbReference type="EMBL" id="AWH86653.1"/>
    </source>
</evidence>
<evidence type="ECO:0000256" key="1">
    <source>
        <dbReference type="ARBA" id="ARBA00022614"/>
    </source>
</evidence>
<dbReference type="PANTHER" id="PTHR46652">
    <property type="entry name" value="LEUCINE-RICH REPEAT AND IQ DOMAIN-CONTAINING PROTEIN 1-RELATED"/>
    <property type="match status" value="1"/>
</dbReference>
<dbReference type="Gene3D" id="1.10.10.10">
    <property type="entry name" value="Winged helix-like DNA-binding domain superfamily/Winged helix DNA-binding domain"/>
    <property type="match status" value="1"/>
</dbReference>
<reference evidence="5 6" key="1">
    <citation type="submission" date="2018-04" db="EMBL/GenBank/DDBJ databases">
        <title>Genome sequencing of Flavobacterium sp. HYN0059.</title>
        <authorList>
            <person name="Yi H."/>
            <person name="Baek C."/>
        </authorList>
    </citation>
    <scope>NUCLEOTIDE SEQUENCE [LARGE SCALE GENOMIC DNA]</scope>
    <source>
        <strain evidence="5 6">HYN0059</strain>
    </source>
</reference>
<protein>
    <submittedName>
        <fullName evidence="5">Uncharacterized protein</fullName>
    </submittedName>
</protein>
<name>A0A2S1R1R1_9FLAO</name>
<dbReference type="KEGG" id="falb:HYN59_16745"/>
<dbReference type="Gene3D" id="3.40.50.300">
    <property type="entry name" value="P-loop containing nucleotide triphosphate hydrolases"/>
    <property type="match status" value="1"/>
</dbReference>
<dbReference type="Pfam" id="PF12799">
    <property type="entry name" value="LRR_4"/>
    <property type="match status" value="1"/>
</dbReference>
<dbReference type="Pfam" id="PF08477">
    <property type="entry name" value="Roc"/>
    <property type="match status" value="1"/>
</dbReference>
<evidence type="ECO:0000256" key="2">
    <source>
        <dbReference type="ARBA" id="ARBA00022737"/>
    </source>
</evidence>
<dbReference type="InterPro" id="IPR025875">
    <property type="entry name" value="Leu-rich_rpt_4"/>
</dbReference>
<feature type="domain" description="COR" evidence="3">
    <location>
        <begin position="529"/>
        <end position="671"/>
    </location>
</feature>
<dbReference type="PRINTS" id="PR00449">
    <property type="entry name" value="RASTRNSFRMNG"/>
</dbReference>
<dbReference type="Gene3D" id="1.10.10.2200">
    <property type="match status" value="1"/>
</dbReference>
<dbReference type="InterPro" id="IPR032171">
    <property type="entry name" value="COR-A"/>
</dbReference>
<dbReference type="Pfam" id="PF16095">
    <property type="entry name" value="COR-A"/>
    <property type="match status" value="1"/>
</dbReference>
<organism evidence="5 6">
    <name type="scientific">Flavobacterium album</name>
    <dbReference type="NCBI Taxonomy" id="2175091"/>
    <lineage>
        <taxon>Bacteria</taxon>
        <taxon>Pseudomonadati</taxon>
        <taxon>Bacteroidota</taxon>
        <taxon>Flavobacteriia</taxon>
        <taxon>Flavobacteriales</taxon>
        <taxon>Flavobacteriaceae</taxon>
        <taxon>Flavobacterium</taxon>
    </lineage>
</organism>
<dbReference type="RefSeq" id="WP_108779376.1">
    <property type="nucleotide sequence ID" value="NZ_CP029186.1"/>
</dbReference>
<dbReference type="Gene3D" id="3.80.10.10">
    <property type="entry name" value="Ribonuclease Inhibitor"/>
    <property type="match status" value="1"/>
</dbReference>
<keyword evidence="1" id="KW-0433">Leucine-rich repeat</keyword>
<dbReference type="InterPro" id="IPR027417">
    <property type="entry name" value="P-loop_NTPase"/>
</dbReference>
<dbReference type="Proteomes" id="UP000244929">
    <property type="component" value="Chromosome"/>
</dbReference>
<evidence type="ECO:0000259" key="3">
    <source>
        <dbReference type="Pfam" id="PF16095"/>
    </source>
</evidence>
<dbReference type="Gene3D" id="3.30.310.200">
    <property type="match status" value="1"/>
</dbReference>
<keyword evidence="6" id="KW-1185">Reference proteome</keyword>
<dbReference type="SUPFAM" id="SSF52540">
    <property type="entry name" value="P-loop containing nucleoside triphosphate hydrolases"/>
    <property type="match status" value="1"/>
</dbReference>
<dbReference type="PROSITE" id="PS51450">
    <property type="entry name" value="LRR"/>
    <property type="match status" value="5"/>
</dbReference>
<proteinExistence type="predicted"/>
<feature type="domain" description="C-terminal of Roc COR-B" evidence="4">
    <location>
        <begin position="689"/>
        <end position="832"/>
    </location>
</feature>
<dbReference type="InterPro" id="IPR001611">
    <property type="entry name" value="Leu-rich_rpt"/>
</dbReference>
<dbReference type="AlphaFoldDB" id="A0A2S1R1R1"/>
<gene>
    <name evidence="5" type="ORF">HYN59_16745</name>
</gene>
<dbReference type="InterPro" id="IPR036388">
    <property type="entry name" value="WH-like_DNA-bd_sf"/>
</dbReference>
<sequence length="981" mass="114569">MSKSINDIIVEYNLKHGIAEKYLKIANIEYADFDSNVDDHIISFFNFQFLQKNQQLIALEDELNISLFRISEKDTVDPSKLSKIPPKNYYYISDDKKVIGLNLSGNNFDSIEFISQFKELEELNLNDNKIQNLSPLAKLTRLKHLQLDNNLIITLEYLRDLKALEFLTLSNNKIESVNWLTNLTKLVSLKLNGNKIKEFKQLVDLPKLLNLDLSSNEISNVSYVTNFEEIAYNLQDNKISKVPDSFFIKKTFINYKRLRHSLLHLLYVALNSSKLDSGFINNVLDLQEKTDGEVLKNTAKYRHAYDRIYNTYFTLIFNSYFEKNPIISPPLEIILEGEHSVFRYFERRDTQEREFIYDAKVTIVGEGSAGKTSLQTRLLDPQNALPKYEERTRGIKVVEYNFENFKAHIWDFGGQDVYYPVHRFFLTSDSVYVLVAATRGNVHNFEYWIPTIYQFGGNSPIIIVQNCFDGITANWNNILSIFYSNPDYNILKPYSQINLPNNNEGLEGAKNIIEETIKKLPLIGKEVVKSWVKVRDKVIEISETSPCLSFDQFRDLCREIDIEYDTNHFSDIKEIVDIGKFLHKLGIILWFNDTPLLRSYIVIKPEWLMNAVYFILDEKKSEKGFLTSVEFDEIWNDKSYIDKRDFLKSILEQFKIAFPKKSKLGEYIIPSKLKSLSDSDQWKIDINNKCIRLEYEFDFLPYGLTNQVSSDLSKYITSDDSVWFNAANFKKNDSHAQIEENRIKRMLLIKARGNDARDLVAMIMKSIDDVIDEYRGVNLKIKVLCNCNVCIGLQNPMEFDYDKIKEWINLGKDEKTCLESDEKINIRNLIYDAGFDYISKHDMLKILQENKTMKNKSINISPIINNNPQFSQNNNINIQQKIDIQYSSEFEIIKEILLDLKDEAKDNKLWQETLIECLDHFNRIEYAEDKPSQKTSLSIIERGFKKLKDLKDIVAISFLSVDIEKKFPDLLSHWEAFKSIF</sequence>
<dbReference type="PANTHER" id="PTHR46652:SF3">
    <property type="entry name" value="LEUCINE-RICH REPEAT-CONTAINING PROTEIN 9"/>
    <property type="match status" value="1"/>
</dbReference>
<dbReference type="InterPro" id="IPR032675">
    <property type="entry name" value="LRR_dom_sf"/>
</dbReference>
<keyword evidence="2" id="KW-0677">Repeat</keyword>
<dbReference type="Pfam" id="PF25497">
    <property type="entry name" value="COR-B"/>
    <property type="match status" value="1"/>
</dbReference>
<evidence type="ECO:0000313" key="6">
    <source>
        <dbReference type="Proteomes" id="UP000244929"/>
    </source>
</evidence>
<dbReference type="SMART" id="SM00365">
    <property type="entry name" value="LRR_SD22"/>
    <property type="match status" value="5"/>
</dbReference>
<dbReference type="OrthoDB" id="1148122at2"/>
<dbReference type="EMBL" id="CP029186">
    <property type="protein sequence ID" value="AWH86653.1"/>
    <property type="molecule type" value="Genomic_DNA"/>
</dbReference>
<dbReference type="InterPro" id="IPR057263">
    <property type="entry name" value="COR-B"/>
</dbReference>
<evidence type="ECO:0000259" key="4">
    <source>
        <dbReference type="Pfam" id="PF25497"/>
    </source>
</evidence>
<accession>A0A2S1R1R1</accession>